<evidence type="ECO:0000313" key="6">
    <source>
        <dbReference type="EMBL" id="WNL22784.1"/>
    </source>
</evidence>
<feature type="region of interest" description="Disordered" evidence="1">
    <location>
        <begin position="1"/>
        <end position="60"/>
    </location>
</feature>
<reference evidence="6" key="1">
    <citation type="submission" date="2023-09" db="EMBL/GenBank/DDBJ databases">
        <title>Arcobacter tbilisiensis sp. nov. isolated from chicken meat in Tbilisi, Georgia.</title>
        <authorList>
            <person name="Matthias R."/>
            <person name="Zautner A.E."/>
        </authorList>
    </citation>
    <scope>NUCLEOTIDE SEQUENCE</scope>
    <source>
        <strain evidence="7">LEO 70</strain>
        <strain evidence="6">LEO 74</strain>
        <strain evidence="5">LEO 79</strain>
        <strain evidence="4">LEO 99</strain>
    </source>
</reference>
<dbReference type="EMBL" id="CP134852">
    <property type="protein sequence ID" value="WNL26324.1"/>
    <property type="molecule type" value="Genomic_DNA"/>
</dbReference>
<evidence type="ECO:0000313" key="2">
    <source>
        <dbReference type="EMBL" id="WNL11759.1"/>
    </source>
</evidence>
<reference evidence="2" key="2">
    <citation type="submission" date="2023-09" db="EMBL/GenBank/DDBJ databases">
        <title>Characterization of Arcobacter Isolates from Retail Chicken Sold in Supermarkets in Tbilisi, Georgia.</title>
        <authorList>
            <person name="Matthias R."/>
            <person name="Zautner A.E."/>
        </authorList>
    </citation>
    <scope>NUCLEOTIDE SEQUENCE</scope>
    <source>
        <strain evidence="3">LEO 108</strain>
        <strain evidence="2">LEO 109</strain>
    </source>
</reference>
<gene>
    <name evidence="3" type="ORF">RJG51_03175</name>
    <name evidence="2" type="ORF">RJG52_07425</name>
    <name evidence="4" type="ORF">RJG53_10065</name>
    <name evidence="6" type="ORF">RJG55_07430</name>
    <name evidence="5" type="ORF">RJG56_09945</name>
    <name evidence="7" type="ORF">RJG57_03940</name>
</gene>
<organism evidence="6">
    <name type="scientific">Arcobacter sp. AZ-2023</name>
    <dbReference type="NCBI Taxonomy" id="3074453"/>
    <lineage>
        <taxon>Bacteria</taxon>
        <taxon>Pseudomonadati</taxon>
        <taxon>Campylobacterota</taxon>
        <taxon>Epsilonproteobacteria</taxon>
        <taxon>Campylobacterales</taxon>
        <taxon>Arcobacteraceae</taxon>
        <taxon>Arcobacter</taxon>
    </lineage>
</organism>
<dbReference type="EMBL" id="CP134850">
    <property type="protein sequence ID" value="WNL21054.1"/>
    <property type="molecule type" value="Genomic_DNA"/>
</dbReference>
<dbReference type="EMBL" id="CP134844">
    <property type="protein sequence ID" value="WNL11759.1"/>
    <property type="molecule type" value="Genomic_DNA"/>
</dbReference>
<evidence type="ECO:0000313" key="3">
    <source>
        <dbReference type="EMBL" id="WNL15203.1"/>
    </source>
</evidence>
<dbReference type="EMBL" id="CP134845">
    <property type="protein sequence ID" value="WNL15203.1"/>
    <property type="molecule type" value="Genomic_DNA"/>
</dbReference>
<evidence type="ECO:0000313" key="7">
    <source>
        <dbReference type="EMBL" id="WNL26324.1"/>
    </source>
</evidence>
<dbReference type="EMBL" id="CP134851">
    <property type="protein sequence ID" value="WNL22784.1"/>
    <property type="molecule type" value="Genomic_DNA"/>
</dbReference>
<name>A0AA96D829_9BACT</name>
<evidence type="ECO:0000256" key="1">
    <source>
        <dbReference type="SAM" id="MobiDB-lite"/>
    </source>
</evidence>
<protein>
    <submittedName>
        <fullName evidence="6">Uncharacterized protein</fullName>
    </submittedName>
</protein>
<dbReference type="AlphaFoldDB" id="A0AA96D829"/>
<evidence type="ECO:0000313" key="5">
    <source>
        <dbReference type="EMBL" id="WNL21054.1"/>
    </source>
</evidence>
<proteinExistence type="predicted"/>
<sequence>MSDNNNNGRPISTGSQGTPVKSFTTNNVRSSNESYPCNRGTTRTTDSKPKTVQTPTKKGK</sequence>
<dbReference type="EMBL" id="CP134849">
    <property type="protein sequence ID" value="WNL18915.1"/>
    <property type="molecule type" value="Genomic_DNA"/>
</dbReference>
<evidence type="ECO:0000313" key="4">
    <source>
        <dbReference type="EMBL" id="WNL18915.1"/>
    </source>
</evidence>
<accession>A0AA96D829</accession>